<sequence>MADDEALVATQRFLEEETDWCLEEASDAPTATTELLEIAQVPSPKTANCVLTTLPKTRKRLSDSNKARSERRRELRCLRQTMVELERELLELRQPQRAASRRAVRRNMEGPRTQRVLGAWEAIAAHQWCERLRVEGENTRLRGELDSQIKNARQLERLLRKMLITQHKETTPLVMMPVRRKDPVVFYSLLRNIEYRYANIDDIFHDAGIESLEYSHRGAQVLHDEKGTHVQVFHNEVLPGTLLQASGAVWDKFAQNMERVPFRQYYERSREDLFVAEDTFLEHLGINIHVNGMTANFRAQQVLRRYVEDNRVFIMWCALIDAVEFSGIPIAGMHFRRNGCMFFQRPKTLDPDELTILKSLYVITPELTEPMDPTDAMMSKVIEFLLLEGTASAAVTHQLIENMLLEEAMRRSKPREQ</sequence>
<keyword evidence="2" id="KW-1185">Reference proteome</keyword>
<evidence type="ECO:0000313" key="1">
    <source>
        <dbReference type="EMBL" id="TMW60439.1"/>
    </source>
</evidence>
<reference evidence="1" key="1">
    <citation type="submission" date="2019-03" db="EMBL/GenBank/DDBJ databases">
        <title>Long read genome sequence of the mycoparasitic Pythium oligandrum ATCC 38472 isolated from sugarbeet rhizosphere.</title>
        <authorList>
            <person name="Gaulin E."/>
        </authorList>
    </citation>
    <scope>NUCLEOTIDE SEQUENCE</scope>
    <source>
        <strain evidence="1">ATCC 38472_TT</strain>
    </source>
</reference>
<dbReference type="OrthoDB" id="64619at2759"/>
<comment type="caution">
    <text evidence="1">The sequence shown here is derived from an EMBL/GenBank/DDBJ whole genome shotgun (WGS) entry which is preliminary data.</text>
</comment>
<proteinExistence type="predicted"/>
<dbReference type="EMBL" id="SPLM01000108">
    <property type="protein sequence ID" value="TMW60439.1"/>
    <property type="molecule type" value="Genomic_DNA"/>
</dbReference>
<dbReference type="PANTHER" id="PTHR35796:SF3">
    <property type="entry name" value="BHLH DOMAIN-CONTAINING PROTEIN"/>
    <property type="match status" value="1"/>
</dbReference>
<dbReference type="PANTHER" id="PTHR35796">
    <property type="entry name" value="HYPOTHETICAL CYTOSOLIC PROTEIN"/>
    <property type="match status" value="1"/>
</dbReference>
<gene>
    <name evidence="1" type="ORF">Poli38472_000481</name>
</gene>
<evidence type="ECO:0000313" key="2">
    <source>
        <dbReference type="Proteomes" id="UP000794436"/>
    </source>
</evidence>
<organism evidence="1 2">
    <name type="scientific">Pythium oligandrum</name>
    <name type="common">Mycoparasitic fungus</name>
    <dbReference type="NCBI Taxonomy" id="41045"/>
    <lineage>
        <taxon>Eukaryota</taxon>
        <taxon>Sar</taxon>
        <taxon>Stramenopiles</taxon>
        <taxon>Oomycota</taxon>
        <taxon>Peronosporomycetes</taxon>
        <taxon>Pythiales</taxon>
        <taxon>Pythiaceae</taxon>
        <taxon>Pythium</taxon>
    </lineage>
</organism>
<accession>A0A8K1CCD6</accession>
<dbReference type="Proteomes" id="UP000794436">
    <property type="component" value="Unassembled WGS sequence"/>
</dbReference>
<dbReference type="AlphaFoldDB" id="A0A8K1CCD6"/>
<protein>
    <submittedName>
        <fullName evidence="1">Uncharacterized protein</fullName>
    </submittedName>
</protein>
<name>A0A8K1CCD6_PYTOL</name>